<feature type="modified residue" description="N6-(pyridoxal phosphate)lysine" evidence="9">
    <location>
        <position position="213"/>
    </location>
</feature>
<organism evidence="11 12">
    <name type="scientific">Microbacterium protaetiae</name>
    <dbReference type="NCBI Taxonomy" id="2509458"/>
    <lineage>
        <taxon>Bacteria</taxon>
        <taxon>Bacillati</taxon>
        <taxon>Actinomycetota</taxon>
        <taxon>Actinomycetes</taxon>
        <taxon>Micrococcales</taxon>
        <taxon>Microbacteriaceae</taxon>
        <taxon>Microbacterium</taxon>
    </lineage>
</organism>
<evidence type="ECO:0000256" key="8">
    <source>
        <dbReference type="ARBA" id="ARBA00052699"/>
    </source>
</evidence>
<dbReference type="CDD" id="cd00614">
    <property type="entry name" value="CGS_like"/>
    <property type="match status" value="1"/>
</dbReference>
<dbReference type="Gene3D" id="3.40.640.10">
    <property type="entry name" value="Type I PLP-dependent aspartate aminotransferase-like (Major domain)"/>
    <property type="match status" value="1"/>
</dbReference>
<evidence type="ECO:0000256" key="3">
    <source>
        <dbReference type="ARBA" id="ARBA00022679"/>
    </source>
</evidence>
<evidence type="ECO:0000313" key="11">
    <source>
        <dbReference type="EMBL" id="QAY58612.1"/>
    </source>
</evidence>
<dbReference type="PROSITE" id="PS00868">
    <property type="entry name" value="CYS_MET_METAB_PP"/>
    <property type="match status" value="1"/>
</dbReference>
<dbReference type="GO" id="GO:0018826">
    <property type="term" value="F:methionine gamma-lyase activity"/>
    <property type="evidence" value="ECO:0007669"/>
    <property type="project" value="UniProtKB-EC"/>
</dbReference>
<evidence type="ECO:0000256" key="6">
    <source>
        <dbReference type="ARBA" id="ARBA00047199"/>
    </source>
</evidence>
<evidence type="ECO:0000256" key="1">
    <source>
        <dbReference type="ARBA" id="ARBA00001933"/>
    </source>
</evidence>
<comment type="catalytic activity">
    <reaction evidence="7">
        <text>L-homocysteine + H2O = 2-oxobutanoate + hydrogen sulfide + NH4(+) + H(+)</text>
        <dbReference type="Rhea" id="RHEA:14501"/>
        <dbReference type="ChEBI" id="CHEBI:15377"/>
        <dbReference type="ChEBI" id="CHEBI:15378"/>
        <dbReference type="ChEBI" id="CHEBI:16763"/>
        <dbReference type="ChEBI" id="CHEBI:28938"/>
        <dbReference type="ChEBI" id="CHEBI:29919"/>
        <dbReference type="ChEBI" id="CHEBI:58199"/>
        <dbReference type="EC" id="4.4.1.2"/>
    </reaction>
    <physiologicalReaction direction="left-to-right" evidence="7">
        <dbReference type="Rhea" id="RHEA:14502"/>
    </physiologicalReaction>
</comment>
<reference evidence="11 12" key="1">
    <citation type="submission" date="2019-01" db="EMBL/GenBank/DDBJ databases">
        <title>Genome sequencing of strain DFW100M-13.</title>
        <authorList>
            <person name="Heo J."/>
            <person name="Kim S.-J."/>
            <person name="Kim J.-S."/>
            <person name="Hong S.-B."/>
            <person name="Kwon S.-W."/>
        </authorList>
    </citation>
    <scope>NUCLEOTIDE SEQUENCE [LARGE SCALE GENOMIC DNA]</scope>
    <source>
        <strain evidence="11 12">DFW100M-13</strain>
    </source>
</reference>
<dbReference type="GO" id="GO:0006535">
    <property type="term" value="P:cysteine biosynthetic process from serine"/>
    <property type="evidence" value="ECO:0007669"/>
    <property type="project" value="TreeGrafter"/>
</dbReference>
<dbReference type="AlphaFoldDB" id="A0A4P6E8Z2"/>
<evidence type="ECO:0000256" key="5">
    <source>
        <dbReference type="ARBA" id="ARBA00047175"/>
    </source>
</evidence>
<dbReference type="GO" id="GO:0005737">
    <property type="term" value="C:cytoplasm"/>
    <property type="evidence" value="ECO:0007669"/>
    <property type="project" value="TreeGrafter"/>
</dbReference>
<dbReference type="InterPro" id="IPR015421">
    <property type="entry name" value="PyrdxlP-dep_Trfase_major"/>
</dbReference>
<evidence type="ECO:0000256" key="9">
    <source>
        <dbReference type="PIRSR" id="PIRSR001434-2"/>
    </source>
</evidence>
<dbReference type="Gene3D" id="3.90.1150.10">
    <property type="entry name" value="Aspartate Aminotransferase, domain 1"/>
    <property type="match status" value="1"/>
</dbReference>
<comment type="catalytic activity">
    <reaction evidence="8">
        <text>L-methionine + H2O = methanethiol + 2-oxobutanoate + NH4(+)</text>
        <dbReference type="Rhea" id="RHEA:23800"/>
        <dbReference type="ChEBI" id="CHEBI:15377"/>
        <dbReference type="ChEBI" id="CHEBI:16007"/>
        <dbReference type="ChEBI" id="CHEBI:16763"/>
        <dbReference type="ChEBI" id="CHEBI:28938"/>
        <dbReference type="ChEBI" id="CHEBI:57844"/>
        <dbReference type="EC" id="4.4.1.11"/>
    </reaction>
    <physiologicalReaction direction="left-to-right" evidence="8">
        <dbReference type="Rhea" id="RHEA:23801"/>
    </physiologicalReaction>
</comment>
<dbReference type="GO" id="GO:0004124">
    <property type="term" value="F:cysteine synthase activity"/>
    <property type="evidence" value="ECO:0007669"/>
    <property type="project" value="TreeGrafter"/>
</dbReference>
<dbReference type="InterPro" id="IPR054542">
    <property type="entry name" value="Cys_met_metab_PP"/>
</dbReference>
<dbReference type="InterPro" id="IPR015424">
    <property type="entry name" value="PyrdxlP-dep_Trfase"/>
</dbReference>
<dbReference type="EMBL" id="CP035494">
    <property type="protein sequence ID" value="QAY58612.1"/>
    <property type="molecule type" value="Genomic_DNA"/>
</dbReference>
<dbReference type="PANTHER" id="PTHR43797:SF2">
    <property type="entry name" value="HOMOCYSTEINE_CYSTEINE SYNTHASE"/>
    <property type="match status" value="1"/>
</dbReference>
<dbReference type="KEGG" id="mprt:ET475_00395"/>
<dbReference type="RefSeq" id="WP_129384977.1">
    <property type="nucleotide sequence ID" value="NZ_CP035494.1"/>
</dbReference>
<dbReference type="EC" id="4.4.1.2" evidence="5"/>
<dbReference type="GO" id="GO:0047982">
    <property type="term" value="F:homocysteine desulfhydrase activity"/>
    <property type="evidence" value="ECO:0007669"/>
    <property type="project" value="UniProtKB-EC"/>
</dbReference>
<dbReference type="GO" id="GO:0019346">
    <property type="term" value="P:transsulfuration"/>
    <property type="evidence" value="ECO:0007669"/>
    <property type="project" value="InterPro"/>
</dbReference>
<evidence type="ECO:0000256" key="4">
    <source>
        <dbReference type="ARBA" id="ARBA00022898"/>
    </source>
</evidence>
<dbReference type="GO" id="GO:0030170">
    <property type="term" value="F:pyridoxal phosphate binding"/>
    <property type="evidence" value="ECO:0007669"/>
    <property type="project" value="InterPro"/>
</dbReference>
<dbReference type="InterPro" id="IPR015422">
    <property type="entry name" value="PyrdxlP-dep_Trfase_small"/>
</dbReference>
<accession>A0A4P6E8Z2</accession>
<keyword evidence="3 11" id="KW-0808">Transferase</keyword>
<dbReference type="Pfam" id="PF01053">
    <property type="entry name" value="Cys_Met_Meta_PP"/>
    <property type="match status" value="1"/>
</dbReference>
<evidence type="ECO:0000256" key="7">
    <source>
        <dbReference type="ARBA" id="ARBA00048780"/>
    </source>
</evidence>
<evidence type="ECO:0000256" key="10">
    <source>
        <dbReference type="RuleBase" id="RU362118"/>
    </source>
</evidence>
<proteinExistence type="inferred from homology"/>
<dbReference type="FunFam" id="3.40.640.10:FF:000046">
    <property type="entry name" value="Cystathionine gamma-lyase"/>
    <property type="match status" value="1"/>
</dbReference>
<dbReference type="Proteomes" id="UP000293995">
    <property type="component" value="Chromosome"/>
</dbReference>
<evidence type="ECO:0000313" key="12">
    <source>
        <dbReference type="Proteomes" id="UP000293995"/>
    </source>
</evidence>
<name>A0A4P6E8Z2_9MICO</name>
<dbReference type="OrthoDB" id="9780685at2"/>
<dbReference type="GO" id="GO:0071269">
    <property type="term" value="P:L-homocysteine biosynthetic process"/>
    <property type="evidence" value="ECO:0007669"/>
    <property type="project" value="TreeGrafter"/>
</dbReference>
<comment type="similarity">
    <text evidence="2 10">Belongs to the trans-sulfuration enzymes family.</text>
</comment>
<protein>
    <recommendedName>
        <fullName evidence="5">homocysteine desulfhydrase</fullName>
        <ecNumber evidence="5">4.4.1.2</ecNumber>
    </recommendedName>
    <alternativeName>
        <fullName evidence="6">Homocysteine desulfhydrase</fullName>
    </alternativeName>
</protein>
<dbReference type="PANTHER" id="PTHR43797">
    <property type="entry name" value="HOMOCYSTEINE/CYSTEINE SYNTHASE"/>
    <property type="match status" value="1"/>
</dbReference>
<keyword evidence="4 9" id="KW-0663">Pyridoxal phosphate</keyword>
<dbReference type="InterPro" id="IPR000277">
    <property type="entry name" value="Cys/Met-Metab_PyrdxlP-dep_enz"/>
</dbReference>
<dbReference type="SUPFAM" id="SSF53383">
    <property type="entry name" value="PLP-dependent transferases"/>
    <property type="match status" value="1"/>
</dbReference>
<gene>
    <name evidence="11" type="ORF">ET475_00395</name>
</gene>
<dbReference type="GO" id="GO:0003961">
    <property type="term" value="F:O-acetylhomoserine aminocarboxypropyltransferase activity"/>
    <property type="evidence" value="ECO:0007669"/>
    <property type="project" value="TreeGrafter"/>
</dbReference>
<dbReference type="InterPro" id="IPR006235">
    <property type="entry name" value="OAc-hSer/O-AcSer_sulfhydrylase"/>
</dbReference>
<sequence>MSENADCPPPSFATAQVQAGYAAPAAPTSAVPPIYQSNAFALKSLTHARDLFAHRADGDVYARTGNPTATIFEQRITALEDGVAAAGIASGQAAVALTILALTGRGGHVVAANQLYGGTVDLLVETLPDWGIETTFVDQDDIDAWHAAVRPSTRLFFAETVANPIAQVLDVRAVADAAHAAGVPLVVDNTVATPYLQRPKRFGADISVHSATKFIGGHGTVIGGAIVDLGTFDFSAEPEKWPALTEPSRRIPSGESLLEHYRDTSPFIALIKAKHMHDLGPTLSATTAFALLQGLETLDIRMQRHAASAQRIAEHLATHPAVARVHHPGLAGNPWHDAAQTYLERGVPSVFSIDLHSTGDDEADFVRAETFIAGLKVLHLLANIGDARSIVTHPASMTHSHLSPQQLADGGISWATVRLSIGLEDADDLIADLDRALALL</sequence>
<dbReference type="PIRSF" id="PIRSF001434">
    <property type="entry name" value="CGS"/>
    <property type="match status" value="1"/>
</dbReference>
<comment type="cofactor">
    <cofactor evidence="1 10">
        <name>pyridoxal 5'-phosphate</name>
        <dbReference type="ChEBI" id="CHEBI:597326"/>
    </cofactor>
</comment>
<keyword evidence="12" id="KW-1185">Reference proteome</keyword>
<evidence type="ECO:0000256" key="2">
    <source>
        <dbReference type="ARBA" id="ARBA00009077"/>
    </source>
</evidence>